<evidence type="ECO:0000313" key="1">
    <source>
        <dbReference type="EMBL" id="CBY32594.1"/>
    </source>
</evidence>
<gene>
    <name evidence="1" type="ORF">GSOID_T00031934001</name>
</gene>
<reference evidence="1" key="1">
    <citation type="journal article" date="2010" name="Science">
        <title>Plasticity of animal genome architecture unmasked by rapid evolution of a pelagic tunicate.</title>
        <authorList>
            <person name="Denoeud F."/>
            <person name="Henriet S."/>
            <person name="Mungpakdee S."/>
            <person name="Aury J.M."/>
            <person name="Da Silva C."/>
            <person name="Brinkmann H."/>
            <person name="Mikhaleva J."/>
            <person name="Olsen L.C."/>
            <person name="Jubin C."/>
            <person name="Canestro C."/>
            <person name="Bouquet J.M."/>
            <person name="Danks G."/>
            <person name="Poulain J."/>
            <person name="Campsteijn C."/>
            <person name="Adamski M."/>
            <person name="Cross I."/>
            <person name="Yadetie F."/>
            <person name="Muffato M."/>
            <person name="Louis A."/>
            <person name="Butcher S."/>
            <person name="Tsagkogeorga G."/>
            <person name="Konrad A."/>
            <person name="Singh S."/>
            <person name="Jensen M.F."/>
            <person name="Cong E.H."/>
            <person name="Eikeseth-Otteraa H."/>
            <person name="Noel B."/>
            <person name="Anthouard V."/>
            <person name="Porcel B.M."/>
            <person name="Kachouri-Lafond R."/>
            <person name="Nishino A."/>
            <person name="Ugolini M."/>
            <person name="Chourrout P."/>
            <person name="Nishida H."/>
            <person name="Aasland R."/>
            <person name="Huzurbazar S."/>
            <person name="Westhof E."/>
            <person name="Delsuc F."/>
            <person name="Lehrach H."/>
            <person name="Reinhardt R."/>
            <person name="Weissenbach J."/>
            <person name="Roy S.W."/>
            <person name="Artiguenave F."/>
            <person name="Postlethwait J.H."/>
            <person name="Manak J.R."/>
            <person name="Thompson E.M."/>
            <person name="Jaillon O."/>
            <person name="Du Pasquier L."/>
            <person name="Boudinot P."/>
            <person name="Liberles D.A."/>
            <person name="Volff J.N."/>
            <person name="Philippe H."/>
            <person name="Lenhard B."/>
            <person name="Roest Crollius H."/>
            <person name="Wincker P."/>
            <person name="Chourrout D."/>
        </authorList>
    </citation>
    <scope>NUCLEOTIDE SEQUENCE [LARGE SCALE GENOMIC DNA]</scope>
</reference>
<name>E4YAK7_OIKDI</name>
<protein>
    <submittedName>
        <fullName evidence="1">Uncharacterized protein</fullName>
    </submittedName>
</protein>
<dbReference type="Proteomes" id="UP000011014">
    <property type="component" value="Unassembled WGS sequence"/>
</dbReference>
<proteinExistence type="predicted"/>
<organism evidence="1">
    <name type="scientific">Oikopleura dioica</name>
    <name type="common">Tunicate</name>
    <dbReference type="NCBI Taxonomy" id="34765"/>
    <lineage>
        <taxon>Eukaryota</taxon>
        <taxon>Metazoa</taxon>
        <taxon>Chordata</taxon>
        <taxon>Tunicata</taxon>
        <taxon>Appendicularia</taxon>
        <taxon>Copelata</taxon>
        <taxon>Oikopleuridae</taxon>
        <taxon>Oikopleura</taxon>
    </lineage>
</organism>
<dbReference type="AlphaFoldDB" id="E4YAK7"/>
<dbReference type="EMBL" id="FN654361">
    <property type="protein sequence ID" value="CBY32594.1"/>
    <property type="molecule type" value="Genomic_DNA"/>
</dbReference>
<accession>E4YAK7</accession>
<sequence length="72" mass="8303">MQRPLVGKLLKINRRDKYAVVQWITPGCELLSDVDYAGPGILYENHAQFDKRMEIEPNSNKVVKEMAQDIDI</sequence>